<evidence type="ECO:0000256" key="3">
    <source>
        <dbReference type="ARBA" id="ARBA00008682"/>
    </source>
</evidence>
<dbReference type="OrthoDB" id="76388at2759"/>
<dbReference type="PROSITE" id="PS51910">
    <property type="entry name" value="GH18_2"/>
    <property type="match status" value="1"/>
</dbReference>
<dbReference type="FunFam" id="3.20.20.80:FF:000075">
    <property type="entry name" value="Sporulation-specific chitinase"/>
    <property type="match status" value="1"/>
</dbReference>
<dbReference type="SUPFAM" id="SSF51445">
    <property type="entry name" value="(Trans)glycosidases"/>
    <property type="match status" value="1"/>
</dbReference>
<feature type="region of interest" description="Disordered" evidence="13">
    <location>
        <begin position="27"/>
        <end position="288"/>
    </location>
</feature>
<dbReference type="GO" id="GO:0008061">
    <property type="term" value="F:chitin binding"/>
    <property type="evidence" value="ECO:0007669"/>
    <property type="project" value="InterPro"/>
</dbReference>
<evidence type="ECO:0000256" key="12">
    <source>
        <dbReference type="RuleBase" id="RU000489"/>
    </source>
</evidence>
<evidence type="ECO:0000256" key="14">
    <source>
        <dbReference type="SAM" id="SignalP"/>
    </source>
</evidence>
<feature type="domain" description="GH18" evidence="15">
    <location>
        <begin position="294"/>
        <end position="657"/>
    </location>
</feature>
<name>A0A8H4LES6_9HYPO</name>
<evidence type="ECO:0000256" key="9">
    <source>
        <dbReference type="ARBA" id="ARBA00023277"/>
    </source>
</evidence>
<keyword evidence="17" id="KW-1185">Reference proteome</keyword>
<dbReference type="Proteomes" id="UP000554235">
    <property type="component" value="Unassembled WGS sequence"/>
</dbReference>
<proteinExistence type="inferred from homology"/>
<dbReference type="PROSITE" id="PS01095">
    <property type="entry name" value="GH18_1"/>
    <property type="match status" value="1"/>
</dbReference>
<dbReference type="InterPro" id="IPR001579">
    <property type="entry name" value="Glyco_hydro_18_chit_AS"/>
</dbReference>
<evidence type="ECO:0000256" key="2">
    <source>
        <dbReference type="ARBA" id="ARBA00004613"/>
    </source>
</evidence>
<sequence length="679" mass="74673">MLKRLIVLAPLLVQAVLAAPGLEQRHQHLHGQMKHGHRLGDRKTTTRSTDSATQETTVPEFIQPKMPFVKVPHKSTKSQSDDSDSSKDTKDVTLPGFIAPKNRVPQNWKTRTESSKAPEATVVAQFVSPNKKANTQSSKKSRKTQSDDASIAEETPVPEFIAPKNPRKAQSADAITDEETAAPEPVPTKNQESLPDFVPPKAPFRSPPKPQESDDSSSDGSSLPEFIPPKSPFSPNNKPRDATDNDNDIIDDEFDYSDADFLNTDKQDNDAVDTDSDADHSNDNSTLGGRGIGKRNILYFTNWGIYGANFQPQQIPAKDITHVLYSFLNIAEDGTVKSVDTWADTDKHYEGDSWNDSGNNVYGCVKQLYLLKKKYRNLKVLMSLGGWTMSPNFVAPASTQAGRKRIAASAVKLLGDWGFDGIDVDWEYPANAQQAQNYVDLLKEIRAALDKFSTDNRLNYRFLLTVATAAGPSHYNTMKLRAMDQYLDGWHLMAYDYAGGWDSTTGHQANVYLSATNPLATKFSTEKAVNDYIAAGVPAQKILMGMALYGRSFANTDGLGKPYQGLGGGSVENGVYLLKDLPKPGAKAWTDKNLMATVTYDKKKRELVTMDNADSGRLKAGYINKRGLGGAFYWEASGDKTGSRSVISTVKRNLGAIEMSQNLLTYPTSIYDNLRAGMP</sequence>
<accession>A0A8H4LES6</accession>
<dbReference type="AlphaFoldDB" id="A0A8H4LES6"/>
<evidence type="ECO:0000313" key="17">
    <source>
        <dbReference type="Proteomes" id="UP000554235"/>
    </source>
</evidence>
<dbReference type="SMART" id="SM00636">
    <property type="entry name" value="Glyco_18"/>
    <property type="match status" value="1"/>
</dbReference>
<keyword evidence="5" id="KW-0964">Secreted</keyword>
<dbReference type="InterPro" id="IPR017853">
    <property type="entry name" value="GH"/>
</dbReference>
<dbReference type="PANTHER" id="PTHR11177:SF384">
    <property type="entry name" value="CHITINASE"/>
    <property type="match status" value="1"/>
</dbReference>
<evidence type="ECO:0000256" key="8">
    <source>
        <dbReference type="ARBA" id="ARBA00023024"/>
    </source>
</evidence>
<feature type="compositionally biased region" description="Pro residues" evidence="13">
    <location>
        <begin position="197"/>
        <end position="210"/>
    </location>
</feature>
<feature type="signal peptide" evidence="14">
    <location>
        <begin position="1"/>
        <end position="18"/>
    </location>
</feature>
<evidence type="ECO:0000256" key="13">
    <source>
        <dbReference type="SAM" id="MobiDB-lite"/>
    </source>
</evidence>
<keyword evidence="10 12" id="KW-0326">Glycosidase</keyword>
<evidence type="ECO:0000256" key="7">
    <source>
        <dbReference type="ARBA" id="ARBA00022801"/>
    </source>
</evidence>
<dbReference type="GO" id="GO:0008843">
    <property type="term" value="F:endochitinase activity"/>
    <property type="evidence" value="ECO:0007669"/>
    <property type="project" value="UniProtKB-EC"/>
</dbReference>
<keyword evidence="9" id="KW-0119">Carbohydrate metabolism</keyword>
<comment type="subcellular location">
    <subcellularLocation>
        <location evidence="2">Secreted</location>
    </subcellularLocation>
</comment>
<feature type="compositionally biased region" description="Basic residues" evidence="13">
    <location>
        <begin position="27"/>
        <end position="37"/>
    </location>
</feature>
<dbReference type="EC" id="3.2.1.14" evidence="4"/>
<dbReference type="GO" id="GO:0005576">
    <property type="term" value="C:extracellular region"/>
    <property type="evidence" value="ECO:0007669"/>
    <property type="project" value="UniProtKB-SubCell"/>
</dbReference>
<dbReference type="EMBL" id="JAADYS010000888">
    <property type="protein sequence ID" value="KAF4466363.1"/>
    <property type="molecule type" value="Genomic_DNA"/>
</dbReference>
<evidence type="ECO:0000256" key="5">
    <source>
        <dbReference type="ARBA" id="ARBA00022525"/>
    </source>
</evidence>
<feature type="chain" id="PRO_5034318496" description="chitinase" evidence="14">
    <location>
        <begin position="19"/>
        <end position="679"/>
    </location>
</feature>
<dbReference type="SUPFAM" id="SSF54556">
    <property type="entry name" value="Chitinase insertion domain"/>
    <property type="match status" value="1"/>
</dbReference>
<keyword evidence="8" id="KW-0146">Chitin degradation</keyword>
<comment type="caution">
    <text evidence="16">The sequence shown here is derived from an EMBL/GenBank/DDBJ whole genome shotgun (WGS) entry which is preliminary data.</text>
</comment>
<dbReference type="InterPro" id="IPR001223">
    <property type="entry name" value="Glyco_hydro18_cat"/>
</dbReference>
<evidence type="ECO:0000256" key="4">
    <source>
        <dbReference type="ARBA" id="ARBA00012729"/>
    </source>
</evidence>
<keyword evidence="6 14" id="KW-0732">Signal</keyword>
<dbReference type="Pfam" id="PF00704">
    <property type="entry name" value="Glyco_hydro_18"/>
    <property type="match status" value="1"/>
</dbReference>
<comment type="catalytic activity">
    <reaction evidence="1">
        <text>Random endo-hydrolysis of N-acetyl-beta-D-glucosaminide (1-&gt;4)-beta-linkages in chitin and chitodextrins.</text>
        <dbReference type="EC" id="3.2.1.14"/>
    </reaction>
</comment>
<dbReference type="Gene3D" id="3.10.50.10">
    <property type="match status" value="1"/>
</dbReference>
<evidence type="ECO:0000256" key="6">
    <source>
        <dbReference type="ARBA" id="ARBA00022729"/>
    </source>
</evidence>
<evidence type="ECO:0000256" key="1">
    <source>
        <dbReference type="ARBA" id="ARBA00000822"/>
    </source>
</evidence>
<organism evidence="16 17">
    <name type="scientific">Fusarium albosuccineum</name>
    <dbReference type="NCBI Taxonomy" id="1237068"/>
    <lineage>
        <taxon>Eukaryota</taxon>
        <taxon>Fungi</taxon>
        <taxon>Dikarya</taxon>
        <taxon>Ascomycota</taxon>
        <taxon>Pezizomycotina</taxon>
        <taxon>Sordariomycetes</taxon>
        <taxon>Hypocreomycetidae</taxon>
        <taxon>Hypocreales</taxon>
        <taxon>Nectriaceae</taxon>
        <taxon>Fusarium</taxon>
        <taxon>Fusarium decemcellulare species complex</taxon>
    </lineage>
</organism>
<dbReference type="InterPro" id="IPR050314">
    <property type="entry name" value="Glycosyl_Hydrlase_18"/>
</dbReference>
<feature type="compositionally biased region" description="Acidic residues" evidence="13">
    <location>
        <begin position="244"/>
        <end position="258"/>
    </location>
</feature>
<protein>
    <recommendedName>
        <fullName evidence="4">chitinase</fullName>
        <ecNumber evidence="4">3.2.1.14</ecNumber>
    </recommendedName>
</protein>
<dbReference type="GO" id="GO:0006032">
    <property type="term" value="P:chitin catabolic process"/>
    <property type="evidence" value="ECO:0007669"/>
    <property type="project" value="UniProtKB-KW"/>
</dbReference>
<dbReference type="Gene3D" id="3.20.20.80">
    <property type="entry name" value="Glycosidases"/>
    <property type="match status" value="1"/>
</dbReference>
<evidence type="ECO:0000256" key="11">
    <source>
        <dbReference type="ARBA" id="ARBA00023326"/>
    </source>
</evidence>
<reference evidence="16 17" key="1">
    <citation type="submission" date="2020-01" db="EMBL/GenBank/DDBJ databases">
        <title>Identification and distribution of gene clusters putatively required for synthesis of sphingolipid metabolism inhibitors in phylogenetically diverse species of the filamentous fungus Fusarium.</title>
        <authorList>
            <person name="Kim H.-S."/>
            <person name="Busman M."/>
            <person name="Brown D.W."/>
            <person name="Divon H."/>
            <person name="Uhlig S."/>
            <person name="Proctor R.H."/>
        </authorList>
    </citation>
    <scope>NUCLEOTIDE SEQUENCE [LARGE SCALE GENOMIC DNA]</scope>
    <source>
        <strain evidence="16 17">NRRL 20459</strain>
    </source>
</reference>
<dbReference type="InterPro" id="IPR029070">
    <property type="entry name" value="Chitinase_insertion_sf"/>
</dbReference>
<evidence type="ECO:0000256" key="10">
    <source>
        <dbReference type="ARBA" id="ARBA00023295"/>
    </source>
</evidence>
<feature type="compositionally biased region" description="Polar residues" evidence="13">
    <location>
        <begin position="46"/>
        <end position="57"/>
    </location>
</feature>
<dbReference type="InterPro" id="IPR011583">
    <property type="entry name" value="Chitinase_II/V-like_cat"/>
</dbReference>
<dbReference type="CDD" id="cd06548">
    <property type="entry name" value="GH18_chitinase"/>
    <property type="match status" value="1"/>
</dbReference>
<keyword evidence="11" id="KW-0624">Polysaccharide degradation</keyword>
<keyword evidence="7 12" id="KW-0378">Hydrolase</keyword>
<dbReference type="GO" id="GO:0000272">
    <property type="term" value="P:polysaccharide catabolic process"/>
    <property type="evidence" value="ECO:0007669"/>
    <property type="project" value="UniProtKB-KW"/>
</dbReference>
<dbReference type="PANTHER" id="PTHR11177">
    <property type="entry name" value="CHITINASE"/>
    <property type="match status" value="1"/>
</dbReference>
<evidence type="ECO:0000313" key="16">
    <source>
        <dbReference type="EMBL" id="KAF4466363.1"/>
    </source>
</evidence>
<gene>
    <name evidence="16" type="ORF">FALBO_6780</name>
</gene>
<evidence type="ECO:0000259" key="15">
    <source>
        <dbReference type="PROSITE" id="PS51910"/>
    </source>
</evidence>
<comment type="similarity">
    <text evidence="3">Belongs to the glycosyl hydrolase 18 family. Chitinase class V subfamily.</text>
</comment>